<comment type="caution">
    <text evidence="1">The sequence shown here is derived from an EMBL/GenBank/DDBJ whole genome shotgun (WGS) entry which is preliminary data.</text>
</comment>
<proteinExistence type="predicted"/>
<dbReference type="RefSeq" id="WP_143848332.1">
    <property type="nucleotide sequence ID" value="NZ_VLXZ01000004.1"/>
</dbReference>
<organism evidence="1 2">
    <name type="scientific">Alkalicoccobacillus porphyridii</name>
    <dbReference type="NCBI Taxonomy" id="2597270"/>
    <lineage>
        <taxon>Bacteria</taxon>
        <taxon>Bacillati</taxon>
        <taxon>Bacillota</taxon>
        <taxon>Bacilli</taxon>
        <taxon>Bacillales</taxon>
        <taxon>Bacillaceae</taxon>
        <taxon>Alkalicoccobacillus</taxon>
    </lineage>
</organism>
<dbReference type="Proteomes" id="UP000318521">
    <property type="component" value="Unassembled WGS sequence"/>
</dbReference>
<keyword evidence="2" id="KW-1185">Reference proteome</keyword>
<accession>A0A554A084</accession>
<evidence type="ECO:0000313" key="2">
    <source>
        <dbReference type="Proteomes" id="UP000318521"/>
    </source>
</evidence>
<sequence>MISIRTHFSSSKASRENLVTGSIELRIGSLQMLTKNDVIADLEKGWNNLQKLHSDCACNIYYIDGRKSNCKLQKEGDLVVMEVIRTDFRGVPIRLQSAAITYHSFCSLLDQAYQEYLEQQAVERMYS</sequence>
<gene>
    <name evidence="1" type="ORF">FN960_08795</name>
</gene>
<dbReference type="AlphaFoldDB" id="A0A554A084"/>
<evidence type="ECO:0000313" key="1">
    <source>
        <dbReference type="EMBL" id="TSB47102.1"/>
    </source>
</evidence>
<dbReference type="EMBL" id="VLXZ01000004">
    <property type="protein sequence ID" value="TSB47102.1"/>
    <property type="molecule type" value="Genomic_DNA"/>
</dbReference>
<reference evidence="1 2" key="1">
    <citation type="submission" date="2019-07" db="EMBL/GenBank/DDBJ databases">
        <authorList>
            <person name="Park Y.J."/>
            <person name="Jeong S.E."/>
            <person name="Jung H.S."/>
        </authorList>
    </citation>
    <scope>NUCLEOTIDE SEQUENCE [LARGE SCALE GENOMIC DNA]</scope>
    <source>
        <strain evidence="2">P16(2019)</strain>
    </source>
</reference>
<name>A0A554A084_9BACI</name>
<protein>
    <submittedName>
        <fullName evidence="1">Uncharacterized protein</fullName>
    </submittedName>
</protein>